<dbReference type="InterPro" id="IPR008930">
    <property type="entry name" value="Terpenoid_cyclase/PrenylTrfase"/>
</dbReference>
<dbReference type="SUPFAM" id="SSF48208">
    <property type="entry name" value="Six-hairpin glycosidases"/>
    <property type="match status" value="1"/>
</dbReference>
<reference evidence="1 2" key="1">
    <citation type="submission" date="2022-08" db="EMBL/GenBank/DDBJ databases">
        <title>Reclassification of Massilia species as members of the genera Telluria, Duganella, Pseudoduganella, Mokoshia gen. nov. and Zemynaea gen. nov. using orthogonal and non-orthogonal genome-based approaches.</title>
        <authorList>
            <person name="Bowman J.P."/>
        </authorList>
    </citation>
    <scope>NUCLEOTIDE SEQUENCE [LARGE SCALE GENOMIC DNA]</scope>
    <source>
        <strain evidence="1 2">JCM 31606</strain>
    </source>
</reference>
<dbReference type="Gene3D" id="1.50.10.20">
    <property type="match status" value="1"/>
</dbReference>
<sequence>MNHIKQLIKDKIGAAVYPVGPIEAHLKSAADWLLVAQDATPDDGLAHSYDVRNRTWNASYPETTGYAIPTLYDYAQLYDAPHYAEAARRMAVWESEIQLADGAVRAGTMSAEVVAPTIFNTGQVLFGWARAYLETRDERFKISLTRASDWLVEAQDDDGTWRRFASPFTTSKLNSYNTRSAFGLVRAFQALGEARWLDAAVKNVDVTVGRAFANGWLPDNCLLKMPDSSALTHTIAYSIRGILEVGVASGRDDLVERAVKMARLVAARQREDGALPARYLPDWKTQVGWTCVTGNSQMAINWLRLAQITGDMSLKEPAIRANRFNMSIQDTMTSDDNVRGALKGSHPINGDYLTYRYPNWATKFFMDGLMLEQQFDKVRNIG</sequence>
<evidence type="ECO:0000313" key="2">
    <source>
        <dbReference type="Proteomes" id="UP001204621"/>
    </source>
</evidence>
<dbReference type="Proteomes" id="UP001204621">
    <property type="component" value="Unassembled WGS sequence"/>
</dbReference>
<dbReference type="EMBL" id="JANUGU010000003">
    <property type="protein sequence ID" value="MCS0658944.1"/>
    <property type="molecule type" value="Genomic_DNA"/>
</dbReference>
<keyword evidence="2" id="KW-1185">Reference proteome</keyword>
<dbReference type="RefSeq" id="WP_258812129.1">
    <property type="nucleotide sequence ID" value="NZ_JANUGU010000003.1"/>
</dbReference>
<name>A0ABT2CY96_9BURK</name>
<evidence type="ECO:0000313" key="1">
    <source>
        <dbReference type="EMBL" id="MCS0658944.1"/>
    </source>
</evidence>
<organism evidence="1 2">
    <name type="scientific">Massilia terrae</name>
    <dbReference type="NCBI Taxonomy" id="1811224"/>
    <lineage>
        <taxon>Bacteria</taxon>
        <taxon>Pseudomonadati</taxon>
        <taxon>Pseudomonadota</taxon>
        <taxon>Betaproteobacteria</taxon>
        <taxon>Burkholderiales</taxon>
        <taxon>Oxalobacteraceae</taxon>
        <taxon>Telluria group</taxon>
        <taxon>Massilia</taxon>
    </lineage>
</organism>
<proteinExistence type="predicted"/>
<dbReference type="InterPro" id="IPR008928">
    <property type="entry name" value="6-hairpin_glycosidase_sf"/>
</dbReference>
<gene>
    <name evidence="1" type="ORF">NX778_12805</name>
</gene>
<protein>
    <submittedName>
        <fullName evidence="1">Uncharacterized protein</fullName>
    </submittedName>
</protein>
<comment type="caution">
    <text evidence="1">The sequence shown here is derived from an EMBL/GenBank/DDBJ whole genome shotgun (WGS) entry which is preliminary data.</text>
</comment>
<accession>A0ABT2CY96</accession>
<dbReference type="SUPFAM" id="SSF48239">
    <property type="entry name" value="Terpenoid cyclases/Protein prenyltransferases"/>
    <property type="match status" value="1"/>
</dbReference>